<keyword evidence="3 5" id="KW-1133">Transmembrane helix</keyword>
<dbReference type="InterPro" id="IPR004837">
    <property type="entry name" value="NaCa_Exmemb"/>
</dbReference>
<feature type="transmembrane region" description="Helical" evidence="5">
    <location>
        <begin position="16"/>
        <end position="34"/>
    </location>
</feature>
<dbReference type="Proteomes" id="UP001596122">
    <property type="component" value="Unassembled WGS sequence"/>
</dbReference>
<keyword evidence="8" id="KW-1185">Reference proteome</keyword>
<comment type="caution">
    <text evidence="7">The sequence shown here is derived from an EMBL/GenBank/DDBJ whole genome shotgun (WGS) entry which is preliminary data.</text>
</comment>
<evidence type="ECO:0000256" key="4">
    <source>
        <dbReference type="ARBA" id="ARBA00023136"/>
    </source>
</evidence>
<feature type="transmembrane region" description="Helical" evidence="5">
    <location>
        <begin position="123"/>
        <end position="142"/>
    </location>
</feature>
<feature type="transmembrane region" description="Helical" evidence="5">
    <location>
        <begin position="201"/>
        <end position="220"/>
    </location>
</feature>
<dbReference type="PANTHER" id="PTHR10846:SF8">
    <property type="entry name" value="INNER MEMBRANE PROTEIN YRBG"/>
    <property type="match status" value="1"/>
</dbReference>
<accession>A0ABW0GN79</accession>
<feature type="transmembrane region" description="Helical" evidence="5">
    <location>
        <begin position="91"/>
        <end position="111"/>
    </location>
</feature>
<feature type="transmembrane region" description="Helical" evidence="5">
    <location>
        <begin position="148"/>
        <end position="168"/>
    </location>
</feature>
<feature type="transmembrane region" description="Helical" evidence="5">
    <location>
        <begin position="55"/>
        <end position="79"/>
    </location>
</feature>
<dbReference type="InterPro" id="IPR044880">
    <property type="entry name" value="NCX_ion-bd_dom_sf"/>
</dbReference>
<evidence type="ECO:0000256" key="3">
    <source>
        <dbReference type="ARBA" id="ARBA00022989"/>
    </source>
</evidence>
<organism evidence="7 8">
    <name type="scientific">Aquipuribacter nitratireducens</name>
    <dbReference type="NCBI Taxonomy" id="650104"/>
    <lineage>
        <taxon>Bacteria</taxon>
        <taxon>Bacillati</taxon>
        <taxon>Actinomycetota</taxon>
        <taxon>Actinomycetes</taxon>
        <taxon>Micrococcales</taxon>
        <taxon>Intrasporangiaceae</taxon>
        <taxon>Aquipuribacter</taxon>
    </lineage>
</organism>
<protein>
    <submittedName>
        <fullName evidence="7">Sodium:calcium antiporter</fullName>
    </submittedName>
</protein>
<evidence type="ECO:0000256" key="1">
    <source>
        <dbReference type="ARBA" id="ARBA00004141"/>
    </source>
</evidence>
<name>A0ABW0GN79_9MICO</name>
<feature type="transmembrane region" description="Helical" evidence="5">
    <location>
        <begin position="302"/>
        <end position="321"/>
    </location>
</feature>
<gene>
    <name evidence="7" type="ORF">ACFPJ6_11570</name>
</gene>
<dbReference type="EMBL" id="JBHSLD010000009">
    <property type="protein sequence ID" value="MFC5381432.1"/>
    <property type="molecule type" value="Genomic_DNA"/>
</dbReference>
<dbReference type="Gene3D" id="1.20.1420.30">
    <property type="entry name" value="NCX, central ion-binding region"/>
    <property type="match status" value="2"/>
</dbReference>
<dbReference type="Pfam" id="PF01699">
    <property type="entry name" value="Na_Ca_ex"/>
    <property type="match status" value="2"/>
</dbReference>
<feature type="domain" description="Sodium/calcium exchanger membrane region" evidence="6">
    <location>
        <begin position="21"/>
        <end position="137"/>
    </location>
</feature>
<evidence type="ECO:0000256" key="2">
    <source>
        <dbReference type="ARBA" id="ARBA00022692"/>
    </source>
</evidence>
<evidence type="ECO:0000256" key="5">
    <source>
        <dbReference type="SAM" id="Phobius"/>
    </source>
</evidence>
<keyword evidence="4 5" id="KW-0472">Membrane</keyword>
<reference evidence="8" key="1">
    <citation type="journal article" date="2019" name="Int. J. Syst. Evol. Microbiol.">
        <title>The Global Catalogue of Microorganisms (GCM) 10K type strain sequencing project: providing services to taxonomists for standard genome sequencing and annotation.</title>
        <authorList>
            <consortium name="The Broad Institute Genomics Platform"/>
            <consortium name="The Broad Institute Genome Sequencing Center for Infectious Disease"/>
            <person name="Wu L."/>
            <person name="Ma J."/>
        </authorList>
    </citation>
    <scope>NUCLEOTIDE SEQUENCE [LARGE SCALE GENOMIC DNA]</scope>
    <source>
        <strain evidence="8">CCUG 43114</strain>
    </source>
</reference>
<proteinExistence type="predicted"/>
<feature type="transmembrane region" description="Helical" evidence="5">
    <location>
        <begin position="262"/>
        <end position="282"/>
    </location>
</feature>
<feature type="domain" description="Sodium/calcium exchanger membrane region" evidence="6">
    <location>
        <begin position="202"/>
        <end position="322"/>
    </location>
</feature>
<sequence>MLPQVLPALLPGSDPWPLWPSLVALLLSAGVIVYTGTKITGVVDEIADRTGLGEAIAGAIFLGATTSLPGLVTLATGALAGDAQFALANPVGGILIQTVWLSVADIFYRRVNLEHAAASSENLMQSLILVGLLAVPLFGYAVPNLSLFAVHPASLAIPVLYVAGLVLVRQQRNEPMWEPVETPDTVHDEPEEPSERSAGRLAVLFLSLAVSMAVAGYTVGRAGLGVVEATGLSGGLVGSTLTTGVSSMPELVTLIAAVRMRALALGVGDIIGGNVFDALQIALADVFYRQGVVYADAGPTGLLLLAAALLMSALLAAGLLLRGRRGIGFEGFAIPTIWVAAIVGVAFL</sequence>
<dbReference type="InterPro" id="IPR004481">
    <property type="entry name" value="K/Na/Ca-exchanger"/>
</dbReference>
<dbReference type="RefSeq" id="WP_340269318.1">
    <property type="nucleotide sequence ID" value="NZ_JBBEOG010000004.1"/>
</dbReference>
<feature type="transmembrane region" description="Helical" evidence="5">
    <location>
        <begin position="232"/>
        <end position="255"/>
    </location>
</feature>
<dbReference type="PANTHER" id="PTHR10846">
    <property type="entry name" value="SODIUM/POTASSIUM/CALCIUM EXCHANGER"/>
    <property type="match status" value="1"/>
</dbReference>
<evidence type="ECO:0000313" key="8">
    <source>
        <dbReference type="Proteomes" id="UP001596122"/>
    </source>
</evidence>
<evidence type="ECO:0000313" key="7">
    <source>
        <dbReference type="EMBL" id="MFC5381432.1"/>
    </source>
</evidence>
<keyword evidence="2 5" id="KW-0812">Transmembrane</keyword>
<feature type="transmembrane region" description="Helical" evidence="5">
    <location>
        <begin position="328"/>
        <end position="347"/>
    </location>
</feature>
<comment type="subcellular location">
    <subcellularLocation>
        <location evidence="1">Membrane</location>
        <topology evidence="1">Multi-pass membrane protein</topology>
    </subcellularLocation>
</comment>
<evidence type="ECO:0000259" key="6">
    <source>
        <dbReference type="Pfam" id="PF01699"/>
    </source>
</evidence>